<dbReference type="InterPro" id="IPR043502">
    <property type="entry name" value="DNA/RNA_pol_sf"/>
</dbReference>
<evidence type="ECO:0000313" key="2">
    <source>
        <dbReference type="EnsemblPlants" id="cds.evm.model.01.612"/>
    </source>
</evidence>
<dbReference type="PANTHER" id="PTHR33116">
    <property type="entry name" value="REVERSE TRANSCRIPTASE ZINC-BINDING DOMAIN-CONTAINING PROTEIN-RELATED-RELATED"/>
    <property type="match status" value="1"/>
</dbReference>
<feature type="domain" description="Reverse transcriptase" evidence="1">
    <location>
        <begin position="152"/>
        <end position="273"/>
    </location>
</feature>
<dbReference type="EMBL" id="UZAU01000018">
    <property type="status" value="NOT_ANNOTATED_CDS"/>
    <property type="molecule type" value="Genomic_DNA"/>
</dbReference>
<keyword evidence="3" id="KW-1185">Reference proteome</keyword>
<dbReference type="Gramene" id="evm.model.01.612">
    <property type="protein sequence ID" value="cds.evm.model.01.612"/>
    <property type="gene ID" value="evm.TU.01.612"/>
</dbReference>
<protein>
    <recommendedName>
        <fullName evidence="1">Reverse transcriptase domain-containing protein</fullName>
    </recommendedName>
</protein>
<dbReference type="EnsemblPlants" id="evm.model.01.612">
    <property type="protein sequence ID" value="cds.evm.model.01.612"/>
    <property type="gene ID" value="evm.TU.01.612"/>
</dbReference>
<dbReference type="PANTHER" id="PTHR33116:SF86">
    <property type="entry name" value="REVERSE TRANSCRIPTASE DOMAIN-CONTAINING PROTEIN"/>
    <property type="match status" value="1"/>
</dbReference>
<evidence type="ECO:0000313" key="3">
    <source>
        <dbReference type="Proteomes" id="UP000596661"/>
    </source>
</evidence>
<reference evidence="2" key="2">
    <citation type="submission" date="2021-03" db="UniProtKB">
        <authorList>
            <consortium name="EnsemblPlants"/>
        </authorList>
    </citation>
    <scope>IDENTIFICATION</scope>
</reference>
<reference evidence="2" key="1">
    <citation type="submission" date="2018-11" db="EMBL/GenBank/DDBJ databases">
        <authorList>
            <person name="Grassa J C."/>
        </authorList>
    </citation>
    <scope>NUCLEOTIDE SEQUENCE [LARGE SCALE GENOMIC DNA]</scope>
</reference>
<sequence length="463" mass="53238">MEWQQLQELERKQNILLDKEEKFWRQRSRAIWLKEGDKNTKFFHRKASNRKAKNIIKGLIDDNFNWRLIPNRISRATNDYLLEPFSSEDVFQAMRAIHPQKAPGSDGLPGLFYRKYWSLIGPEVTKVCLGILNEGMQVKDINDTLLCLIPKVPKPTRMTEFKPISLCNVIYKIVAKCLAGRMKQSLHQAISEEQSAFIGGRLIQDNAIVGFESLHCMKTKRFGNGNKMALKLDMSKAYDRVEWNFLVTMMRGLGYEEQWIEKIMRAGSINGVQFGRDRVKVSHLFFADDSFVFLNAKEEECDTMKHILQRYSKLSGQQINLEKSEVCMGKRISSSHGQKLATRLGVRLVSHHAKYLGLPSFVGRRKKEVFEIIKDKVWNKLKGWKASMFSQAGREVLIKVVVQAIPSYAMSCFRLPKKLIRVSIALLPIFGGGIQKIIKASLGFLGQTLQTQRGRRPWISKPQ</sequence>
<name>A0A803NPX3_CANSA</name>
<dbReference type="CDD" id="cd01650">
    <property type="entry name" value="RT_nLTR_like"/>
    <property type="match status" value="1"/>
</dbReference>
<evidence type="ECO:0000259" key="1">
    <source>
        <dbReference type="Pfam" id="PF00078"/>
    </source>
</evidence>
<dbReference type="Pfam" id="PF00078">
    <property type="entry name" value="RVT_1"/>
    <property type="match status" value="1"/>
</dbReference>
<dbReference type="AlphaFoldDB" id="A0A803NPX3"/>
<dbReference type="OMA" id="NSTMAFG"/>
<dbReference type="Proteomes" id="UP000596661">
    <property type="component" value="Chromosome 1"/>
</dbReference>
<organism evidence="2 3">
    <name type="scientific">Cannabis sativa</name>
    <name type="common">Hemp</name>
    <name type="synonym">Marijuana</name>
    <dbReference type="NCBI Taxonomy" id="3483"/>
    <lineage>
        <taxon>Eukaryota</taxon>
        <taxon>Viridiplantae</taxon>
        <taxon>Streptophyta</taxon>
        <taxon>Embryophyta</taxon>
        <taxon>Tracheophyta</taxon>
        <taxon>Spermatophyta</taxon>
        <taxon>Magnoliopsida</taxon>
        <taxon>eudicotyledons</taxon>
        <taxon>Gunneridae</taxon>
        <taxon>Pentapetalae</taxon>
        <taxon>rosids</taxon>
        <taxon>fabids</taxon>
        <taxon>Rosales</taxon>
        <taxon>Cannabaceae</taxon>
        <taxon>Cannabis</taxon>
    </lineage>
</organism>
<dbReference type="SUPFAM" id="SSF56672">
    <property type="entry name" value="DNA/RNA polymerases"/>
    <property type="match status" value="1"/>
</dbReference>
<dbReference type="InterPro" id="IPR000477">
    <property type="entry name" value="RT_dom"/>
</dbReference>
<accession>A0A803NPX3</accession>
<proteinExistence type="predicted"/>